<dbReference type="InterPro" id="IPR051450">
    <property type="entry name" value="Gfo/Idh/MocA_Oxidoreductases"/>
</dbReference>
<dbReference type="InterPro" id="IPR055170">
    <property type="entry name" value="GFO_IDH_MocA-like_dom"/>
</dbReference>
<dbReference type="AlphaFoldDB" id="A0A7V8VBD1"/>
<keyword evidence="4" id="KW-1185">Reference proteome</keyword>
<evidence type="ECO:0000313" key="3">
    <source>
        <dbReference type="EMBL" id="MBA2224923.1"/>
    </source>
</evidence>
<dbReference type="Gene3D" id="3.30.360.10">
    <property type="entry name" value="Dihydrodipicolinate Reductase, domain 2"/>
    <property type="match status" value="1"/>
</dbReference>
<reference evidence="3 4" key="1">
    <citation type="submission" date="2020-07" db="EMBL/GenBank/DDBJ databases">
        <title>Thermogemmata thermophila gen. nov., sp. nov., a novel moderate thermophilic planctomycete from a Kamchatka hot spring.</title>
        <authorList>
            <person name="Elcheninov A.G."/>
            <person name="Podosokorskaya O.A."/>
            <person name="Kovaleva O.L."/>
            <person name="Novikov A."/>
            <person name="Bonch-Osmolovskaya E.A."/>
            <person name="Toshchakov S.V."/>
            <person name="Kublanov I.V."/>
        </authorList>
    </citation>
    <scope>NUCLEOTIDE SEQUENCE [LARGE SCALE GENOMIC DNA]</scope>
    <source>
        <strain evidence="3 4">2918</strain>
    </source>
</reference>
<dbReference type="SUPFAM" id="SSF55347">
    <property type="entry name" value="Glyceraldehyde-3-phosphate dehydrogenase-like, C-terminal domain"/>
    <property type="match status" value="1"/>
</dbReference>
<feature type="domain" description="Gfo/Idh/MocA-like oxidoreductase N-terminal" evidence="1">
    <location>
        <begin position="77"/>
        <end position="155"/>
    </location>
</feature>
<dbReference type="InterPro" id="IPR000683">
    <property type="entry name" value="Gfo/Idh/MocA-like_OxRdtase_N"/>
</dbReference>
<dbReference type="PANTHER" id="PTHR43377">
    <property type="entry name" value="BILIVERDIN REDUCTASE A"/>
    <property type="match status" value="1"/>
</dbReference>
<dbReference type="Pfam" id="PF22725">
    <property type="entry name" value="GFO_IDH_MocA_C3"/>
    <property type="match status" value="1"/>
</dbReference>
<gene>
    <name evidence="3" type="ORF">H0921_01970</name>
</gene>
<dbReference type="PANTHER" id="PTHR43377:SF1">
    <property type="entry name" value="BILIVERDIN REDUCTASE A"/>
    <property type="match status" value="1"/>
</dbReference>
<proteinExistence type="predicted"/>
<dbReference type="Pfam" id="PF01408">
    <property type="entry name" value="GFO_IDH_MocA"/>
    <property type="match status" value="1"/>
</dbReference>
<protein>
    <submittedName>
        <fullName evidence="3">Gfo/Idh/MocA family oxidoreductase</fullName>
    </submittedName>
</protein>
<dbReference type="Proteomes" id="UP000542342">
    <property type="component" value="Unassembled WGS sequence"/>
</dbReference>
<evidence type="ECO:0000259" key="1">
    <source>
        <dbReference type="Pfam" id="PF01408"/>
    </source>
</evidence>
<dbReference type="EMBL" id="JACEFB010000001">
    <property type="protein sequence ID" value="MBA2224923.1"/>
    <property type="molecule type" value="Genomic_DNA"/>
</dbReference>
<dbReference type="Gene3D" id="3.40.50.720">
    <property type="entry name" value="NAD(P)-binding Rossmann-like Domain"/>
    <property type="match status" value="1"/>
</dbReference>
<evidence type="ECO:0000313" key="4">
    <source>
        <dbReference type="Proteomes" id="UP000542342"/>
    </source>
</evidence>
<dbReference type="GO" id="GO:0000166">
    <property type="term" value="F:nucleotide binding"/>
    <property type="evidence" value="ECO:0007669"/>
    <property type="project" value="InterPro"/>
</dbReference>
<name>A0A7V8VBD1_9BACT</name>
<organism evidence="3 4">
    <name type="scientific">Thermogemmata fonticola</name>
    <dbReference type="NCBI Taxonomy" id="2755323"/>
    <lineage>
        <taxon>Bacteria</taxon>
        <taxon>Pseudomonadati</taxon>
        <taxon>Planctomycetota</taxon>
        <taxon>Planctomycetia</taxon>
        <taxon>Gemmatales</taxon>
        <taxon>Gemmataceae</taxon>
        <taxon>Thermogemmata</taxon>
    </lineage>
</organism>
<comment type="caution">
    <text evidence="3">The sequence shown here is derived from an EMBL/GenBank/DDBJ whole genome shotgun (WGS) entry which is preliminary data.</text>
</comment>
<feature type="domain" description="GFO/IDH/MocA-like oxidoreductase" evidence="2">
    <location>
        <begin position="167"/>
        <end position="306"/>
    </location>
</feature>
<sequence>MIRVAIVGCGRILNAHLRGFWQLRQRGFHGFRITALAAPHEEQAQTFVRRTPGVLPRPPVLPPDSGDPLAAPPTCLEDFQDDVPVRIYTDYRHLFADQVADAVLDITPVHLHHLVGLAALEHGLHLLTQKPLAISVRAAARMVESARQKGLVLGVFENARYRPWVRAAHWAFATGLLGTPQMAFLGAIGGFWSPDRIVAQTPWRHDKFRAGGGASLDIGVHHMDILRYVIGEIDTVYAVTRQWEAERFWRDDAGQITLRTTATVEDTYFATLTFRNGALAQLLWSWGGHGEPLRLSSWPAFFGSRGCIQADQLVLDDGQRGSLLETYFRQADPLQRDRCFPLGLQDSFALAQWDWLQAIATGSLGPETSGEEGLYDLAAACAILESATLGRPVTLLEVLRGHVEAYQREINHVLSID</sequence>
<evidence type="ECO:0000259" key="2">
    <source>
        <dbReference type="Pfam" id="PF22725"/>
    </source>
</evidence>
<dbReference type="InterPro" id="IPR036291">
    <property type="entry name" value="NAD(P)-bd_dom_sf"/>
</dbReference>
<accession>A0A7V8VBD1</accession>
<dbReference type="SUPFAM" id="SSF51735">
    <property type="entry name" value="NAD(P)-binding Rossmann-fold domains"/>
    <property type="match status" value="1"/>
</dbReference>